<feature type="domain" description="LysR substrate-binding" evidence="1">
    <location>
        <begin position="75"/>
        <end position="152"/>
    </location>
</feature>
<evidence type="ECO:0000313" key="2">
    <source>
        <dbReference type="EMBL" id="SHO57058.1"/>
    </source>
</evidence>
<dbReference type="SUPFAM" id="SSF53850">
    <property type="entry name" value="Periplasmic binding protein-like II"/>
    <property type="match status" value="1"/>
</dbReference>
<dbReference type="AlphaFoldDB" id="A0A1M7YWT2"/>
<dbReference type="PROSITE" id="PS51257">
    <property type="entry name" value="PROKAR_LIPOPROTEIN"/>
    <property type="match status" value="1"/>
</dbReference>
<dbReference type="Pfam" id="PF03466">
    <property type="entry name" value="LysR_substrate"/>
    <property type="match status" value="1"/>
</dbReference>
<dbReference type="Gene3D" id="3.40.190.10">
    <property type="entry name" value="Periplasmic binding protein-like II"/>
    <property type="match status" value="1"/>
</dbReference>
<dbReference type="OrthoDB" id="6085485at2"/>
<reference evidence="3" key="1">
    <citation type="submission" date="2016-12" db="EMBL/GenBank/DDBJ databases">
        <authorList>
            <person name="Rodrigo-Torres L."/>
            <person name="Arahal R.D."/>
            <person name="Lucena T."/>
        </authorList>
    </citation>
    <scope>NUCLEOTIDE SEQUENCE [LARGE SCALE GENOMIC DNA]</scope>
</reference>
<dbReference type="Proteomes" id="UP000184600">
    <property type="component" value="Unassembled WGS sequence"/>
</dbReference>
<dbReference type="EMBL" id="FRFG01000031">
    <property type="protein sequence ID" value="SHO57058.1"/>
    <property type="molecule type" value="Genomic_DNA"/>
</dbReference>
<protein>
    <submittedName>
        <fullName evidence="2">LysR substrate binding domain protein</fullName>
    </submittedName>
</protein>
<organism evidence="2 3">
    <name type="scientific">Vibrio quintilis</name>
    <dbReference type="NCBI Taxonomy" id="1117707"/>
    <lineage>
        <taxon>Bacteria</taxon>
        <taxon>Pseudomonadati</taxon>
        <taxon>Pseudomonadota</taxon>
        <taxon>Gammaproteobacteria</taxon>
        <taxon>Vibrionales</taxon>
        <taxon>Vibrionaceae</taxon>
        <taxon>Vibrio</taxon>
    </lineage>
</organism>
<name>A0A1M7YWT2_9VIBR</name>
<evidence type="ECO:0000259" key="1">
    <source>
        <dbReference type="Pfam" id="PF03466"/>
    </source>
</evidence>
<proteinExistence type="predicted"/>
<evidence type="ECO:0000313" key="3">
    <source>
        <dbReference type="Proteomes" id="UP000184600"/>
    </source>
</evidence>
<dbReference type="InterPro" id="IPR005119">
    <property type="entry name" value="LysR_subst-bd"/>
</dbReference>
<sequence>MSTRQWHIKRAEKRNRHQTGLCAGFICGCFCGRGDCGGFSAGLCDGGCHRPVPVLSDLSRAIDNTQIAGGITPKKIRIDSVNALIIDLVPHLLSAYKDRRPDVQLEFHSGSNLELVDKLKRSELDVLMIYGDHHLEHSHSHTAMKLFDNELSTC</sequence>
<gene>
    <name evidence="2" type="ORF">VQ7734_02827</name>
</gene>
<dbReference type="RefSeq" id="WP_083601641.1">
    <property type="nucleotide sequence ID" value="NZ_AP024898.1"/>
</dbReference>
<accession>A0A1M7YWT2</accession>
<keyword evidence="3" id="KW-1185">Reference proteome</keyword>